<feature type="transmembrane region" description="Helical" evidence="1">
    <location>
        <begin position="6"/>
        <end position="24"/>
    </location>
</feature>
<gene>
    <name evidence="2" type="ORF">GCM10011609_74020</name>
</gene>
<dbReference type="EMBL" id="BMNC01000017">
    <property type="protein sequence ID" value="GGN21903.1"/>
    <property type="molecule type" value="Genomic_DNA"/>
</dbReference>
<sequence length="126" mass="13938">MKPGGIVVWTAGTLVAGTVAYFIWLPEGDWRTDQAAEDAVHCLTGSQDTGTHNEVCGAEIVRNVTLKTSPNEPYDPHRPNRRLIVRIHLDELTAGFSYDPAVTACYRYHFGDHGLVGRPSRMDCPE</sequence>
<keyword evidence="1" id="KW-0812">Transmembrane</keyword>
<name>A0ABQ2IMY2_9PSEU</name>
<keyword evidence="1" id="KW-0472">Membrane</keyword>
<proteinExistence type="predicted"/>
<comment type="caution">
    <text evidence="2">The sequence shown here is derived from an EMBL/GenBank/DDBJ whole genome shotgun (WGS) entry which is preliminary data.</text>
</comment>
<dbReference type="RefSeq" id="WP_189159539.1">
    <property type="nucleotide sequence ID" value="NZ_BMNC01000017.1"/>
</dbReference>
<keyword evidence="3" id="KW-1185">Reference proteome</keyword>
<evidence type="ECO:0000313" key="3">
    <source>
        <dbReference type="Proteomes" id="UP000597656"/>
    </source>
</evidence>
<keyword evidence="1" id="KW-1133">Transmembrane helix</keyword>
<accession>A0ABQ2IMY2</accession>
<reference evidence="3" key="1">
    <citation type="journal article" date="2019" name="Int. J. Syst. Evol. Microbiol.">
        <title>The Global Catalogue of Microorganisms (GCM) 10K type strain sequencing project: providing services to taxonomists for standard genome sequencing and annotation.</title>
        <authorList>
            <consortium name="The Broad Institute Genomics Platform"/>
            <consortium name="The Broad Institute Genome Sequencing Center for Infectious Disease"/>
            <person name="Wu L."/>
            <person name="Ma J."/>
        </authorList>
    </citation>
    <scope>NUCLEOTIDE SEQUENCE [LARGE SCALE GENOMIC DNA]</scope>
    <source>
        <strain evidence="3">CGMCC 4.7319</strain>
    </source>
</reference>
<protein>
    <submittedName>
        <fullName evidence="2">Uncharacterized protein</fullName>
    </submittedName>
</protein>
<evidence type="ECO:0000256" key="1">
    <source>
        <dbReference type="SAM" id="Phobius"/>
    </source>
</evidence>
<organism evidence="2 3">
    <name type="scientific">Lentzea pudingi</name>
    <dbReference type="NCBI Taxonomy" id="1789439"/>
    <lineage>
        <taxon>Bacteria</taxon>
        <taxon>Bacillati</taxon>
        <taxon>Actinomycetota</taxon>
        <taxon>Actinomycetes</taxon>
        <taxon>Pseudonocardiales</taxon>
        <taxon>Pseudonocardiaceae</taxon>
        <taxon>Lentzea</taxon>
    </lineage>
</organism>
<evidence type="ECO:0000313" key="2">
    <source>
        <dbReference type="EMBL" id="GGN21903.1"/>
    </source>
</evidence>
<dbReference type="Proteomes" id="UP000597656">
    <property type="component" value="Unassembled WGS sequence"/>
</dbReference>